<dbReference type="Pfam" id="PF06035">
    <property type="entry name" value="Peptidase_C93"/>
    <property type="match status" value="1"/>
</dbReference>
<organism evidence="2 3">
    <name type="scientific">Sphingomonas edaphi</name>
    <dbReference type="NCBI Taxonomy" id="2315689"/>
    <lineage>
        <taxon>Bacteria</taxon>
        <taxon>Pseudomonadati</taxon>
        <taxon>Pseudomonadota</taxon>
        <taxon>Alphaproteobacteria</taxon>
        <taxon>Sphingomonadales</taxon>
        <taxon>Sphingomonadaceae</taxon>
        <taxon>Sphingomonas</taxon>
    </lineage>
</organism>
<feature type="signal peptide" evidence="1">
    <location>
        <begin position="1"/>
        <end position="27"/>
    </location>
</feature>
<dbReference type="Proteomes" id="UP000285023">
    <property type="component" value="Unassembled WGS sequence"/>
</dbReference>
<keyword evidence="3" id="KW-1185">Reference proteome</keyword>
<protein>
    <submittedName>
        <fullName evidence="2">Transglutaminase</fullName>
    </submittedName>
</protein>
<dbReference type="OrthoDB" id="5401788at2"/>
<dbReference type="PANTHER" id="PTHR39327">
    <property type="match status" value="1"/>
</dbReference>
<evidence type="ECO:0000313" key="3">
    <source>
        <dbReference type="Proteomes" id="UP000285023"/>
    </source>
</evidence>
<dbReference type="InterPro" id="IPR038765">
    <property type="entry name" value="Papain-like_cys_pep_sf"/>
</dbReference>
<evidence type="ECO:0000313" key="2">
    <source>
        <dbReference type="EMBL" id="RIX29043.1"/>
    </source>
</evidence>
<proteinExistence type="predicted"/>
<gene>
    <name evidence="2" type="ORF">D3M59_06880</name>
</gene>
<dbReference type="EMBL" id="QXTF01000002">
    <property type="protein sequence ID" value="RIX29043.1"/>
    <property type="molecule type" value="Genomic_DNA"/>
</dbReference>
<reference evidence="2 3" key="1">
    <citation type="submission" date="2018-09" db="EMBL/GenBank/DDBJ databases">
        <title>Sphingomonas sp. DAC4.</title>
        <authorList>
            <person name="Seo T."/>
        </authorList>
    </citation>
    <scope>NUCLEOTIDE SEQUENCE [LARGE SCALE GENOMIC DNA]</scope>
    <source>
        <strain evidence="2 3">DAC4</strain>
    </source>
</reference>
<sequence length="314" mass="33794">MRTKAALLARHLIPVIALGLMAIPAQAQVVPASYRGMSKSDAILGGAPSALAAIRAQQSSQSATIYQPVTPATQSAPYRPAVITRAINPVSSDQPDVFNSVALSIGRSPLDQRWHQVSGAGVGGNAGTFAASLRDEAIFAKLEAVNSYVNRRVRFIDDRVQFGTPDKWQAASETFTRGRGDCEDYAIAKRAMLRAAGVSDRDLYLVVLKDLTRRADHAVLVVRAQGRFLVLDNGTDRIVDSSDLSDYRPVITFTAGRTYTHGYRRDVPPVTYASNAVEATVVLPSARFEPASGEDELPDVVLETASLIPVMVSL</sequence>
<dbReference type="InterPro" id="IPR010319">
    <property type="entry name" value="Transglutaminase-like_Cys_pept"/>
</dbReference>
<feature type="chain" id="PRO_5019335995" evidence="1">
    <location>
        <begin position="28"/>
        <end position="314"/>
    </location>
</feature>
<comment type="caution">
    <text evidence="2">The sequence shown here is derived from an EMBL/GenBank/DDBJ whole genome shotgun (WGS) entry which is preliminary data.</text>
</comment>
<dbReference type="RefSeq" id="WP_119532931.1">
    <property type="nucleotide sequence ID" value="NZ_QXTF01000002.1"/>
</dbReference>
<accession>A0A418PZK7</accession>
<name>A0A418PZK7_9SPHN</name>
<dbReference type="SUPFAM" id="SSF54001">
    <property type="entry name" value="Cysteine proteinases"/>
    <property type="match status" value="1"/>
</dbReference>
<dbReference type="Gene3D" id="3.10.620.30">
    <property type="match status" value="1"/>
</dbReference>
<dbReference type="PANTHER" id="PTHR39327:SF1">
    <property type="entry name" value="BLR5470 PROTEIN"/>
    <property type="match status" value="1"/>
</dbReference>
<evidence type="ECO:0000256" key="1">
    <source>
        <dbReference type="SAM" id="SignalP"/>
    </source>
</evidence>
<keyword evidence="1" id="KW-0732">Signal</keyword>
<dbReference type="AlphaFoldDB" id="A0A418PZK7"/>